<sequence length="798" mass="88694">MASKEPFRVLIAGGGIAGLALANMLQKQGIDYLVLEAYPDITPQAGSTIGVLSHGCRILDQLGMYQDFLKMGQPMKSYNFRDDKGELLNSLIKTDEFLVQRHGYPLLFLDRRLALEILHSHVDKSKVLTKKAVTDVKLLHDGVKVTTQDGSVYSADILIGCDGIHSKVRREMTRLANEESPGYFPAGEADNLPCDYGCVFGISNPFESLSVGSFDIIQGYNRSYIIFIGPKGRVFWFCFFKLEGRASGGKIPRFSKEDEARHTQARENDTLFPGLKFGDIVKKKITSSMTAIPEYTFQRWHYDKIMTIGDAAHKFHPITAYGGASALESAACLTNGLMNALKQSDSGRLTSSQVSAVFQKVQDTRHAQVKAMISTAHNFRRVQALETPLLGFIARHVVSRLPRERAFYRQSTFYAQAQTLENAELPPRPLLVPYHSDLLSSPYNRGLRGWLLAAVFFALSALGYWSMHIWAMGVGASLLFEKIRVIPFTNNESLDQTLSLFPPQFGAGNKGLSAGHSALQMYFLISLFPLIALYTVESVRKRNSFNLLTFTSFWALYQALGIAVVGPLYYAAYLFSSSDIIYWCPVTREVPARYAKTLLPALLIGYLLPTILLFIPYTHPHLADLMILNWQPSPLYVNILLTLFSRVYGTLYPDDPNDVPQAAKPPPDLPSLNSLYIISFLISVGIHISTIFTALTTSTPALSLSAIFLPGIDTLTAQPSLTEGIRVLWLADFWVFWAATMVWCVVAVWDMNRVGRSRVDLGKAIAAILLGTVAVGPAATVVGVWYWREGKMARVLFK</sequence>
<reference evidence="7 8" key="1">
    <citation type="submission" date="2017-10" db="EMBL/GenBank/DDBJ databases">
        <title>Comparative genomics in systemic dimorphic fungi from Ajellomycetaceae.</title>
        <authorList>
            <person name="Munoz J.F."/>
            <person name="Mcewen J.G."/>
            <person name="Clay O.K."/>
            <person name="Cuomo C.A."/>
        </authorList>
    </citation>
    <scope>NUCLEOTIDE SEQUENCE [LARGE SCALE GENOMIC DNA]</scope>
    <source>
        <strain evidence="7 8">UAMH5409</strain>
    </source>
</reference>
<keyword evidence="8" id="KW-1185">Reference proteome</keyword>
<gene>
    <name evidence="7" type="ORF">AJ79_01063</name>
</gene>
<feature type="transmembrane region" description="Helical" evidence="5">
    <location>
        <begin position="556"/>
        <end position="576"/>
    </location>
</feature>
<keyword evidence="5" id="KW-0472">Membrane</keyword>
<dbReference type="GO" id="GO:0071949">
    <property type="term" value="F:FAD binding"/>
    <property type="evidence" value="ECO:0007669"/>
    <property type="project" value="InterPro"/>
</dbReference>
<dbReference type="InterPro" id="IPR002938">
    <property type="entry name" value="FAD-bd"/>
</dbReference>
<dbReference type="AlphaFoldDB" id="A0A2B7Y8V2"/>
<accession>A0A2B7Y8V2</accession>
<feature type="transmembrane region" description="Helical" evidence="5">
    <location>
        <begin position="727"/>
        <end position="749"/>
    </location>
</feature>
<evidence type="ECO:0000256" key="5">
    <source>
        <dbReference type="SAM" id="Phobius"/>
    </source>
</evidence>
<dbReference type="InterPro" id="IPR050562">
    <property type="entry name" value="FAD_mOase_fung"/>
</dbReference>
<organism evidence="7 8">
    <name type="scientific">Helicocarpus griseus UAMH5409</name>
    <dbReference type="NCBI Taxonomy" id="1447875"/>
    <lineage>
        <taxon>Eukaryota</taxon>
        <taxon>Fungi</taxon>
        <taxon>Dikarya</taxon>
        <taxon>Ascomycota</taxon>
        <taxon>Pezizomycotina</taxon>
        <taxon>Eurotiomycetes</taxon>
        <taxon>Eurotiomycetidae</taxon>
        <taxon>Onygenales</taxon>
        <taxon>Ajellomycetaceae</taxon>
        <taxon>Helicocarpus</taxon>
    </lineage>
</organism>
<keyword evidence="4" id="KW-0560">Oxidoreductase</keyword>
<feature type="transmembrane region" description="Helical" evidence="5">
    <location>
        <begin position="761"/>
        <end position="787"/>
    </location>
</feature>
<feature type="domain" description="FAD-binding" evidence="6">
    <location>
        <begin position="290"/>
        <end position="350"/>
    </location>
</feature>
<dbReference type="InterPro" id="IPR036188">
    <property type="entry name" value="FAD/NAD-bd_sf"/>
</dbReference>
<dbReference type="GO" id="GO:0004497">
    <property type="term" value="F:monooxygenase activity"/>
    <property type="evidence" value="ECO:0007669"/>
    <property type="project" value="InterPro"/>
</dbReference>
<protein>
    <recommendedName>
        <fullName evidence="6">FAD-binding domain-containing protein</fullName>
    </recommendedName>
</protein>
<dbReference type="EMBL" id="PDNB01000010">
    <property type="protein sequence ID" value="PGH17463.1"/>
    <property type="molecule type" value="Genomic_DNA"/>
</dbReference>
<dbReference type="Pfam" id="PF01494">
    <property type="entry name" value="FAD_binding_3"/>
    <property type="match status" value="2"/>
</dbReference>
<evidence type="ECO:0000256" key="3">
    <source>
        <dbReference type="ARBA" id="ARBA00022827"/>
    </source>
</evidence>
<evidence type="ECO:0000256" key="2">
    <source>
        <dbReference type="ARBA" id="ARBA00022630"/>
    </source>
</evidence>
<feature type="transmembrane region" description="Helical" evidence="5">
    <location>
        <begin position="450"/>
        <end position="480"/>
    </location>
</feature>
<evidence type="ECO:0000256" key="1">
    <source>
        <dbReference type="ARBA" id="ARBA00007992"/>
    </source>
</evidence>
<keyword evidence="3" id="KW-0274">FAD</keyword>
<feature type="transmembrane region" description="Helical" evidence="5">
    <location>
        <begin position="519"/>
        <end position="536"/>
    </location>
</feature>
<feature type="transmembrane region" description="Helical" evidence="5">
    <location>
        <begin position="597"/>
        <end position="615"/>
    </location>
</feature>
<comment type="caution">
    <text evidence="7">The sequence shown here is derived from an EMBL/GenBank/DDBJ whole genome shotgun (WGS) entry which is preliminary data.</text>
</comment>
<dbReference type="OrthoDB" id="10029326at2759"/>
<dbReference type="PANTHER" id="PTHR47356">
    <property type="entry name" value="FAD-DEPENDENT MONOOXYGENASE ASQG-RELATED"/>
    <property type="match status" value="1"/>
</dbReference>
<keyword evidence="5" id="KW-0812">Transmembrane</keyword>
<keyword evidence="5" id="KW-1133">Transmembrane helix</keyword>
<keyword evidence="2" id="KW-0285">Flavoprotein</keyword>
<feature type="domain" description="FAD-binding" evidence="6">
    <location>
        <begin position="8"/>
        <end position="172"/>
    </location>
</feature>
<evidence type="ECO:0000313" key="8">
    <source>
        <dbReference type="Proteomes" id="UP000223968"/>
    </source>
</evidence>
<comment type="similarity">
    <text evidence="1">Belongs to the paxM FAD-dependent monooxygenase family.</text>
</comment>
<dbReference type="SUPFAM" id="SSF51905">
    <property type="entry name" value="FAD/NAD(P)-binding domain"/>
    <property type="match status" value="1"/>
</dbReference>
<evidence type="ECO:0000259" key="6">
    <source>
        <dbReference type="Pfam" id="PF01494"/>
    </source>
</evidence>
<proteinExistence type="inferred from homology"/>
<evidence type="ECO:0000256" key="4">
    <source>
        <dbReference type="ARBA" id="ARBA00023002"/>
    </source>
</evidence>
<feature type="transmembrane region" description="Helical" evidence="5">
    <location>
        <begin position="674"/>
        <end position="695"/>
    </location>
</feature>
<name>A0A2B7Y8V2_9EURO</name>
<dbReference type="Proteomes" id="UP000223968">
    <property type="component" value="Unassembled WGS sequence"/>
</dbReference>
<dbReference type="PRINTS" id="PR00420">
    <property type="entry name" value="RNGMNOXGNASE"/>
</dbReference>
<evidence type="ECO:0000313" key="7">
    <source>
        <dbReference type="EMBL" id="PGH17463.1"/>
    </source>
</evidence>
<dbReference type="PANTHER" id="PTHR47356:SF2">
    <property type="entry name" value="FAD-BINDING DOMAIN-CONTAINING PROTEIN-RELATED"/>
    <property type="match status" value="1"/>
</dbReference>
<dbReference type="Gene3D" id="3.50.50.60">
    <property type="entry name" value="FAD/NAD(P)-binding domain"/>
    <property type="match status" value="1"/>
</dbReference>
<dbReference type="STRING" id="1447875.A0A2B7Y8V2"/>